<keyword evidence="6" id="KW-0238">DNA-binding</keyword>
<keyword evidence="5" id="KW-0862">Zinc</keyword>
<keyword evidence="13" id="KW-1185">Reference proteome</keyword>
<dbReference type="EMBL" id="JABDTM020019628">
    <property type="protein sequence ID" value="KAH0817360.1"/>
    <property type="molecule type" value="Genomic_DNA"/>
</dbReference>
<feature type="domain" description="C2H2-type" evidence="11">
    <location>
        <begin position="574"/>
        <end position="596"/>
    </location>
</feature>
<evidence type="ECO:0000256" key="1">
    <source>
        <dbReference type="ARBA" id="ARBA00004123"/>
    </source>
</evidence>
<evidence type="ECO:0000256" key="5">
    <source>
        <dbReference type="ARBA" id="ARBA00022833"/>
    </source>
</evidence>
<accession>A0A8J6HEK6</accession>
<organism evidence="12 13">
    <name type="scientific">Tenebrio molitor</name>
    <name type="common">Yellow mealworm beetle</name>
    <dbReference type="NCBI Taxonomy" id="7067"/>
    <lineage>
        <taxon>Eukaryota</taxon>
        <taxon>Metazoa</taxon>
        <taxon>Ecdysozoa</taxon>
        <taxon>Arthropoda</taxon>
        <taxon>Hexapoda</taxon>
        <taxon>Insecta</taxon>
        <taxon>Pterygota</taxon>
        <taxon>Neoptera</taxon>
        <taxon>Endopterygota</taxon>
        <taxon>Coleoptera</taxon>
        <taxon>Polyphaga</taxon>
        <taxon>Cucujiformia</taxon>
        <taxon>Tenebrionidae</taxon>
        <taxon>Tenebrio</taxon>
    </lineage>
</organism>
<dbReference type="AlphaFoldDB" id="A0A8J6HEK6"/>
<evidence type="ECO:0000259" key="11">
    <source>
        <dbReference type="PROSITE" id="PS50157"/>
    </source>
</evidence>
<dbReference type="GO" id="GO:0008270">
    <property type="term" value="F:zinc ion binding"/>
    <property type="evidence" value="ECO:0007669"/>
    <property type="project" value="UniProtKB-KW"/>
</dbReference>
<keyword evidence="3" id="KW-0677">Repeat</keyword>
<dbReference type="InterPro" id="IPR001841">
    <property type="entry name" value="Znf_RING"/>
</dbReference>
<dbReference type="Gene3D" id="3.30.40.10">
    <property type="entry name" value="Zinc/RING finger domain, C3HC4 (zinc finger)"/>
    <property type="match status" value="1"/>
</dbReference>
<gene>
    <name evidence="12" type="ORF">GEV33_005434</name>
</gene>
<comment type="subcellular location">
    <subcellularLocation>
        <location evidence="1">Nucleus</location>
    </subcellularLocation>
</comment>
<dbReference type="SMART" id="SM00184">
    <property type="entry name" value="RING"/>
    <property type="match status" value="1"/>
</dbReference>
<dbReference type="InterPro" id="IPR013083">
    <property type="entry name" value="Znf_RING/FYVE/PHD"/>
</dbReference>
<feature type="domain" description="RING-type" evidence="10">
    <location>
        <begin position="15"/>
        <end position="50"/>
    </location>
</feature>
<comment type="caution">
    <text evidence="12">The sequence shown here is derived from an EMBL/GenBank/DDBJ whole genome shotgun (WGS) entry which is preliminary data.</text>
</comment>
<evidence type="ECO:0000256" key="3">
    <source>
        <dbReference type="ARBA" id="ARBA00022737"/>
    </source>
</evidence>
<evidence type="ECO:0000256" key="2">
    <source>
        <dbReference type="ARBA" id="ARBA00022723"/>
    </source>
</evidence>
<proteinExistence type="inferred from homology"/>
<evidence type="ECO:0000256" key="9">
    <source>
        <dbReference type="PROSITE-ProRule" id="PRU00042"/>
    </source>
</evidence>
<dbReference type="PANTHER" id="PTHR24388:SF54">
    <property type="entry name" value="PROTEIN ESCARGOT"/>
    <property type="match status" value="1"/>
</dbReference>
<evidence type="ECO:0000256" key="4">
    <source>
        <dbReference type="ARBA" id="ARBA00022771"/>
    </source>
</evidence>
<keyword evidence="7" id="KW-0539">Nucleus</keyword>
<dbReference type="SMART" id="SM00355">
    <property type="entry name" value="ZnF_C2H2"/>
    <property type="match status" value="3"/>
</dbReference>
<dbReference type="GO" id="GO:0000978">
    <property type="term" value="F:RNA polymerase II cis-regulatory region sequence-specific DNA binding"/>
    <property type="evidence" value="ECO:0007669"/>
    <property type="project" value="TreeGrafter"/>
</dbReference>
<reference evidence="12" key="2">
    <citation type="submission" date="2021-08" db="EMBL/GenBank/DDBJ databases">
        <authorList>
            <person name="Eriksson T."/>
        </authorList>
    </citation>
    <scope>NUCLEOTIDE SEQUENCE</scope>
    <source>
        <strain evidence="12">Stoneville</strain>
        <tissue evidence="12">Whole head</tissue>
    </source>
</reference>
<protein>
    <submittedName>
        <fullName evidence="12">Uncharacterized protein</fullName>
    </submittedName>
</protein>
<evidence type="ECO:0000313" key="12">
    <source>
        <dbReference type="EMBL" id="KAH0817360.1"/>
    </source>
</evidence>
<evidence type="ECO:0000256" key="8">
    <source>
        <dbReference type="ARBA" id="ARBA00037948"/>
    </source>
</evidence>
<name>A0A8J6HEK6_TENMO</name>
<dbReference type="SUPFAM" id="SSF57850">
    <property type="entry name" value="RING/U-box"/>
    <property type="match status" value="1"/>
</dbReference>
<dbReference type="PROSITE" id="PS00028">
    <property type="entry name" value="ZINC_FINGER_C2H2_1"/>
    <property type="match status" value="1"/>
</dbReference>
<dbReference type="PANTHER" id="PTHR24388">
    <property type="entry name" value="ZINC FINGER PROTEIN"/>
    <property type="match status" value="1"/>
</dbReference>
<dbReference type="GO" id="GO:0005634">
    <property type="term" value="C:nucleus"/>
    <property type="evidence" value="ECO:0007669"/>
    <property type="project" value="UniProtKB-SubCell"/>
</dbReference>
<comment type="similarity">
    <text evidence="8">Belongs to the snail C2H2-type zinc-finger protein family.</text>
</comment>
<dbReference type="PROSITE" id="PS50089">
    <property type="entry name" value="ZF_RING_2"/>
    <property type="match status" value="1"/>
</dbReference>
<keyword evidence="2" id="KW-0479">Metal-binding</keyword>
<dbReference type="GO" id="GO:0000981">
    <property type="term" value="F:DNA-binding transcription factor activity, RNA polymerase II-specific"/>
    <property type="evidence" value="ECO:0007669"/>
    <property type="project" value="TreeGrafter"/>
</dbReference>
<keyword evidence="4 9" id="KW-0863">Zinc-finger</keyword>
<reference evidence="12" key="1">
    <citation type="journal article" date="2020" name="J Insects Food Feed">
        <title>The yellow mealworm (Tenebrio molitor) genome: a resource for the emerging insects as food and feed industry.</title>
        <authorList>
            <person name="Eriksson T."/>
            <person name="Andere A."/>
            <person name="Kelstrup H."/>
            <person name="Emery V."/>
            <person name="Picard C."/>
        </authorList>
    </citation>
    <scope>NUCLEOTIDE SEQUENCE</scope>
    <source>
        <strain evidence="12">Stoneville</strain>
        <tissue evidence="12">Whole head</tissue>
    </source>
</reference>
<evidence type="ECO:0000256" key="7">
    <source>
        <dbReference type="ARBA" id="ARBA00023242"/>
    </source>
</evidence>
<dbReference type="InterPro" id="IPR049548">
    <property type="entry name" value="Sina-like_RING"/>
</dbReference>
<dbReference type="InterPro" id="IPR013087">
    <property type="entry name" value="Znf_C2H2_type"/>
</dbReference>
<evidence type="ECO:0000256" key="6">
    <source>
        <dbReference type="ARBA" id="ARBA00023125"/>
    </source>
</evidence>
<dbReference type="Pfam" id="PF21362">
    <property type="entry name" value="Sina_RING"/>
    <property type="match status" value="1"/>
</dbReference>
<dbReference type="PROSITE" id="PS50157">
    <property type="entry name" value="ZINC_FINGER_C2H2_2"/>
    <property type="match status" value="1"/>
</dbReference>
<sequence length="666" mass="75790">MEAKIVNDIKKELECPVCFEFMLDTIRICNTGHSFCDLCAKQLRKCPLCKARISMDRRNLLLEQVAKEFFKDPTGFVRKFREGEESEELATSSKGKRCKECDKAKRCNLANVAFGSERKKRIINSVSARGLIAICFPRTAEVTARTKCGAAIDKVSVDLGEEQAEESVLPVFASGTLQTSKAGVSSTAWNLNGFLFANVYIAPRGQRDGALAAECSADVTPVSQNNVWQVGGAQGPEAPRSEFHRSCENLATSLLPRLLARLQKRPLYNWKNRTGRRVGKLPPHRGTENAARACDWQRKTVVTRKFAINRLRKPKFTNSSEIRKDEHQGIIWNSFGLSKTHGRDFPHYTDAKNNTRGLSRLSQFFDSFNQWRYRLDPTQTKLLKTWVQPIVMNRVRCAICRQQLPTLKTLKSHYATRHSKFQIIRELLKNSVLNSTPSVLKRPNKRHNHDKYKTIYLHDKVQITYSNDTIVIEDESSNDNLIELSFSDPQNAKDGAHRAPDKNKLISLARPDGRRRSRKNKKSKKLFRIGIRKITETPRSLHEHTGEFYECHCMEKSSQKSSDTESGSDTGKAFYCNFCGSGYQTVAELTEHETHHQYYCKLCDQAFTFPNHKEHLEQHLLRIYVCHLCGFEFVCKEVRTTTCTASATRTFPPAITAPTSTTFSSS</sequence>
<evidence type="ECO:0000313" key="13">
    <source>
        <dbReference type="Proteomes" id="UP000719412"/>
    </source>
</evidence>
<dbReference type="InterPro" id="IPR050527">
    <property type="entry name" value="Snail/Krueppel_Znf"/>
</dbReference>
<dbReference type="Proteomes" id="UP000719412">
    <property type="component" value="Unassembled WGS sequence"/>
</dbReference>
<evidence type="ECO:0000259" key="10">
    <source>
        <dbReference type="PROSITE" id="PS50089"/>
    </source>
</evidence>